<dbReference type="EMBL" id="JBFXLQ010000003">
    <property type="protein sequence ID" value="KAL2871408.1"/>
    <property type="molecule type" value="Genomic_DNA"/>
</dbReference>
<comment type="caution">
    <text evidence="1">The sequence shown here is derived from an EMBL/GenBank/DDBJ whole genome shotgun (WGS) entry which is preliminary data.</text>
</comment>
<organism evidence="1 2">
    <name type="scientific">Aspergillus lucknowensis</name>
    <dbReference type="NCBI Taxonomy" id="176173"/>
    <lineage>
        <taxon>Eukaryota</taxon>
        <taxon>Fungi</taxon>
        <taxon>Dikarya</taxon>
        <taxon>Ascomycota</taxon>
        <taxon>Pezizomycotina</taxon>
        <taxon>Eurotiomycetes</taxon>
        <taxon>Eurotiomycetidae</taxon>
        <taxon>Eurotiales</taxon>
        <taxon>Aspergillaceae</taxon>
        <taxon>Aspergillus</taxon>
        <taxon>Aspergillus subgen. Nidulantes</taxon>
    </lineage>
</organism>
<dbReference type="RefSeq" id="XP_070890387.1">
    <property type="nucleotide sequence ID" value="XM_071024950.1"/>
</dbReference>
<dbReference type="Proteomes" id="UP001610432">
    <property type="component" value="Unassembled WGS sequence"/>
</dbReference>
<dbReference type="GeneID" id="98140022"/>
<keyword evidence="2" id="KW-1185">Reference proteome</keyword>
<proteinExistence type="predicted"/>
<protein>
    <submittedName>
        <fullName evidence="1">Uncharacterized protein</fullName>
    </submittedName>
</protein>
<evidence type="ECO:0000313" key="1">
    <source>
        <dbReference type="EMBL" id="KAL2871408.1"/>
    </source>
</evidence>
<accession>A0ABR4M4A7</accession>
<evidence type="ECO:0000313" key="2">
    <source>
        <dbReference type="Proteomes" id="UP001610432"/>
    </source>
</evidence>
<name>A0ABR4M4A7_9EURO</name>
<sequence>MSWPAGSLVLSAPKRRAIALALSSFQSQVSRCWLVYSSKTRRFEIHLVDWVGNRSGTTGTRLANLTTLELG</sequence>
<reference evidence="1 2" key="1">
    <citation type="submission" date="2024-07" db="EMBL/GenBank/DDBJ databases">
        <title>Section-level genome sequencing and comparative genomics of Aspergillus sections Usti and Cavernicolus.</title>
        <authorList>
            <consortium name="Lawrence Berkeley National Laboratory"/>
            <person name="Nybo J.L."/>
            <person name="Vesth T.C."/>
            <person name="Theobald S."/>
            <person name="Frisvad J.C."/>
            <person name="Larsen T.O."/>
            <person name="Kjaerboelling I."/>
            <person name="Rothschild-Mancinelli K."/>
            <person name="Lyhne E.K."/>
            <person name="Kogle M.E."/>
            <person name="Barry K."/>
            <person name="Clum A."/>
            <person name="Na H."/>
            <person name="Ledsgaard L."/>
            <person name="Lin J."/>
            <person name="Lipzen A."/>
            <person name="Kuo A."/>
            <person name="Riley R."/>
            <person name="Mondo S."/>
            <person name="Labutti K."/>
            <person name="Haridas S."/>
            <person name="Pangalinan J."/>
            <person name="Salamov A.A."/>
            <person name="Simmons B.A."/>
            <person name="Magnuson J.K."/>
            <person name="Chen J."/>
            <person name="Drula E."/>
            <person name="Henrissat B."/>
            <person name="Wiebenga A."/>
            <person name="Lubbers R.J."/>
            <person name="Gomes A.C."/>
            <person name="Macurrencykelacurrency M.R."/>
            <person name="Stajich J."/>
            <person name="Grigoriev I.V."/>
            <person name="Mortensen U.H."/>
            <person name="De Vries R.P."/>
            <person name="Baker S.E."/>
            <person name="Andersen M.R."/>
        </authorList>
    </citation>
    <scope>NUCLEOTIDE SEQUENCE [LARGE SCALE GENOMIC DNA]</scope>
    <source>
        <strain evidence="1 2">CBS 449.75</strain>
    </source>
</reference>
<gene>
    <name evidence="1" type="ORF">BJX67DRAFT_160907</name>
</gene>